<sequence>NFMEVAGLATGDADNSLFNIQPTEEEEEEEEGEGGSGRDRLQRALKGVGVVAELFQTQELHRYHYYTAQDGDTGPSSALFTQIRMILDEEQQSVK</sequence>
<evidence type="ECO:0000313" key="2">
    <source>
        <dbReference type="EMBL" id="KAF9994116.1"/>
    </source>
</evidence>
<gene>
    <name evidence="2" type="ORF">BGZ80_007917</name>
</gene>
<dbReference type="AlphaFoldDB" id="A0A9P6SRS1"/>
<keyword evidence="3" id="KW-1185">Reference proteome</keyword>
<feature type="compositionally biased region" description="Acidic residues" evidence="1">
    <location>
        <begin position="23"/>
        <end position="33"/>
    </location>
</feature>
<accession>A0A9P6SRS1</accession>
<dbReference type="EMBL" id="JAAAID010004152">
    <property type="protein sequence ID" value="KAF9994116.1"/>
    <property type="molecule type" value="Genomic_DNA"/>
</dbReference>
<organism evidence="2 3">
    <name type="scientific">Entomortierella chlamydospora</name>
    <dbReference type="NCBI Taxonomy" id="101097"/>
    <lineage>
        <taxon>Eukaryota</taxon>
        <taxon>Fungi</taxon>
        <taxon>Fungi incertae sedis</taxon>
        <taxon>Mucoromycota</taxon>
        <taxon>Mortierellomycotina</taxon>
        <taxon>Mortierellomycetes</taxon>
        <taxon>Mortierellales</taxon>
        <taxon>Mortierellaceae</taxon>
        <taxon>Entomortierella</taxon>
    </lineage>
</organism>
<dbReference type="Proteomes" id="UP000703661">
    <property type="component" value="Unassembled WGS sequence"/>
</dbReference>
<reference evidence="2" key="1">
    <citation type="journal article" date="2020" name="Fungal Divers.">
        <title>Resolving the Mortierellaceae phylogeny through synthesis of multi-gene phylogenetics and phylogenomics.</title>
        <authorList>
            <person name="Vandepol N."/>
            <person name="Liber J."/>
            <person name="Desiro A."/>
            <person name="Na H."/>
            <person name="Kennedy M."/>
            <person name="Barry K."/>
            <person name="Grigoriev I.V."/>
            <person name="Miller A.N."/>
            <person name="O'Donnell K."/>
            <person name="Stajich J.E."/>
            <person name="Bonito G."/>
        </authorList>
    </citation>
    <scope>NUCLEOTIDE SEQUENCE</scope>
    <source>
        <strain evidence="2">NRRL 2769</strain>
    </source>
</reference>
<comment type="caution">
    <text evidence="2">The sequence shown here is derived from an EMBL/GenBank/DDBJ whole genome shotgun (WGS) entry which is preliminary data.</text>
</comment>
<evidence type="ECO:0000313" key="3">
    <source>
        <dbReference type="Proteomes" id="UP000703661"/>
    </source>
</evidence>
<proteinExistence type="predicted"/>
<feature type="non-terminal residue" evidence="2">
    <location>
        <position position="1"/>
    </location>
</feature>
<name>A0A9P6SRS1_9FUNG</name>
<evidence type="ECO:0000256" key="1">
    <source>
        <dbReference type="SAM" id="MobiDB-lite"/>
    </source>
</evidence>
<feature type="region of interest" description="Disordered" evidence="1">
    <location>
        <begin position="1"/>
        <end position="39"/>
    </location>
</feature>
<protein>
    <submittedName>
        <fullName evidence="2">Uncharacterized protein</fullName>
    </submittedName>
</protein>